<evidence type="ECO:0000313" key="1">
    <source>
        <dbReference type="EMBL" id="KII62050.1"/>
    </source>
</evidence>
<dbReference type="Proteomes" id="UP000031668">
    <property type="component" value="Unassembled WGS sequence"/>
</dbReference>
<protein>
    <submittedName>
        <fullName evidence="1">Uncharacterized protein</fullName>
    </submittedName>
</protein>
<dbReference type="GO" id="GO:0003677">
    <property type="term" value="F:DNA binding"/>
    <property type="evidence" value="ECO:0007669"/>
    <property type="project" value="TreeGrafter"/>
</dbReference>
<name>A0A0C2M4U6_THEKT</name>
<dbReference type="PANTHER" id="PTHR19303">
    <property type="entry name" value="TRANSPOSON"/>
    <property type="match status" value="1"/>
</dbReference>
<dbReference type="GO" id="GO:0005634">
    <property type="term" value="C:nucleus"/>
    <property type="evidence" value="ECO:0007669"/>
    <property type="project" value="TreeGrafter"/>
</dbReference>
<gene>
    <name evidence="1" type="ORF">RF11_14465</name>
</gene>
<keyword evidence="2" id="KW-1185">Reference proteome</keyword>
<comment type="caution">
    <text evidence="1">The sequence shown here is derived from an EMBL/GenBank/DDBJ whole genome shotgun (WGS) entry which is preliminary data.</text>
</comment>
<reference evidence="1 2" key="1">
    <citation type="journal article" date="2014" name="Genome Biol. Evol.">
        <title>The genome of the myxosporean Thelohanellus kitauei shows adaptations to nutrient acquisition within its fish host.</title>
        <authorList>
            <person name="Yang Y."/>
            <person name="Xiong J."/>
            <person name="Zhou Z."/>
            <person name="Huo F."/>
            <person name="Miao W."/>
            <person name="Ran C."/>
            <person name="Liu Y."/>
            <person name="Zhang J."/>
            <person name="Feng J."/>
            <person name="Wang M."/>
            <person name="Wang M."/>
            <person name="Wang L."/>
            <person name="Yao B."/>
        </authorList>
    </citation>
    <scope>NUCLEOTIDE SEQUENCE [LARGE SCALE GENOMIC DNA]</scope>
    <source>
        <strain evidence="1">Wuqing</strain>
    </source>
</reference>
<dbReference type="EMBL" id="JWZT01005127">
    <property type="protein sequence ID" value="KII62050.1"/>
    <property type="molecule type" value="Genomic_DNA"/>
</dbReference>
<dbReference type="Gene3D" id="1.10.10.60">
    <property type="entry name" value="Homeodomain-like"/>
    <property type="match status" value="1"/>
</dbReference>
<dbReference type="AlphaFoldDB" id="A0A0C2M4U6"/>
<sequence>MPRNDLTLPSKIKIQTLNTSYHRLAEITGVPKSTISRVFRQESQLPEESGKDLDVEEAMDQWFSIVSGKGVNINGPILKAKSEELTKKLGRNDFKTTDDGSLCYKHISPFGYNKEMDRTTVLCCTNMSGTDKRKPLIIGKSARTRCFGAKNVGFSSGVPIKQKCMDDFRNFSKLTY</sequence>
<evidence type="ECO:0000313" key="2">
    <source>
        <dbReference type="Proteomes" id="UP000031668"/>
    </source>
</evidence>
<organism evidence="1 2">
    <name type="scientific">Thelohanellus kitauei</name>
    <name type="common">Myxosporean</name>
    <dbReference type="NCBI Taxonomy" id="669202"/>
    <lineage>
        <taxon>Eukaryota</taxon>
        <taxon>Metazoa</taxon>
        <taxon>Cnidaria</taxon>
        <taxon>Myxozoa</taxon>
        <taxon>Myxosporea</taxon>
        <taxon>Bivalvulida</taxon>
        <taxon>Platysporina</taxon>
        <taxon>Myxobolidae</taxon>
        <taxon>Thelohanellus</taxon>
    </lineage>
</organism>
<accession>A0A0C2M4U6</accession>
<dbReference type="InterPro" id="IPR050863">
    <property type="entry name" value="CenT-Element_Derived"/>
</dbReference>
<proteinExistence type="predicted"/>
<dbReference type="PANTHER" id="PTHR19303:SF73">
    <property type="entry name" value="PROTEIN PDC2"/>
    <property type="match status" value="1"/>
</dbReference>